<feature type="signal peptide" evidence="1">
    <location>
        <begin position="1"/>
        <end position="22"/>
    </location>
</feature>
<dbReference type="RefSeq" id="WP_013871708.1">
    <property type="nucleotide sequence ID" value="NC_015656.1"/>
</dbReference>
<dbReference type="KEGG" id="fsy:FsymDg_0132"/>
<evidence type="ECO:0000256" key="1">
    <source>
        <dbReference type="SAM" id="SignalP"/>
    </source>
</evidence>
<keyword evidence="1" id="KW-0732">Signal</keyword>
<gene>
    <name evidence="2" type="ordered locus">FsymDg_0132</name>
</gene>
<dbReference type="Proteomes" id="UP000001549">
    <property type="component" value="Chromosome"/>
</dbReference>
<dbReference type="HOGENOM" id="CLU_3183992_0_0_11"/>
<organism evidence="2 3">
    <name type="scientific">Candidatus Protofrankia datiscae</name>
    <dbReference type="NCBI Taxonomy" id="2716812"/>
    <lineage>
        <taxon>Bacteria</taxon>
        <taxon>Bacillati</taxon>
        <taxon>Actinomycetota</taxon>
        <taxon>Actinomycetes</taxon>
        <taxon>Frankiales</taxon>
        <taxon>Frankiaceae</taxon>
        <taxon>Protofrankia</taxon>
    </lineage>
</organism>
<evidence type="ECO:0000313" key="3">
    <source>
        <dbReference type="Proteomes" id="UP000001549"/>
    </source>
</evidence>
<reference evidence="2 3" key="1">
    <citation type="submission" date="2011-05" db="EMBL/GenBank/DDBJ databases">
        <title>Complete sequence of chromosome of Frankia symbiont of Datisca glomerata.</title>
        <authorList>
            <consortium name="US DOE Joint Genome Institute"/>
            <person name="Lucas S."/>
            <person name="Han J."/>
            <person name="Lapidus A."/>
            <person name="Cheng J.-F."/>
            <person name="Goodwin L."/>
            <person name="Pitluck S."/>
            <person name="Peters L."/>
            <person name="Mikhailova N."/>
            <person name="Chertkov O."/>
            <person name="Teshima H."/>
            <person name="Han C."/>
            <person name="Tapia R."/>
            <person name="Land M."/>
            <person name="Hauser L."/>
            <person name="Kyrpides N."/>
            <person name="Ivanova N."/>
            <person name="Pagani I."/>
            <person name="Berry A."/>
            <person name="Pawlowski K."/>
            <person name="Persson T."/>
            <person name="Vanden Heuvel B."/>
            <person name="Benson D."/>
            <person name="Woyke T."/>
        </authorList>
    </citation>
    <scope>NUCLEOTIDE SEQUENCE [LARGE SCALE GENOMIC DNA]</scope>
    <source>
        <strain evidence="3">4085684</strain>
    </source>
</reference>
<accession>F8B1V6</accession>
<dbReference type="PROSITE" id="PS51257">
    <property type="entry name" value="PROKAR_LIPOPROTEIN"/>
    <property type="match status" value="1"/>
</dbReference>
<protein>
    <submittedName>
        <fullName evidence="2">Uncharacterized protein</fullName>
    </submittedName>
</protein>
<name>F8B1V6_9ACTN</name>
<feature type="chain" id="PRO_5003367652" evidence="1">
    <location>
        <begin position="23"/>
        <end position="46"/>
    </location>
</feature>
<proteinExistence type="predicted"/>
<dbReference type="AlphaFoldDB" id="F8B1V6"/>
<dbReference type="EMBL" id="CP002801">
    <property type="protein sequence ID" value="AEH07712.1"/>
    <property type="molecule type" value="Genomic_DNA"/>
</dbReference>
<evidence type="ECO:0000313" key="2">
    <source>
        <dbReference type="EMBL" id="AEH07712.1"/>
    </source>
</evidence>
<keyword evidence="3" id="KW-1185">Reference proteome</keyword>
<sequence length="46" mass="4696" precursor="true">MKRKVVVVVAITLAIAFGCLGAALTAAVRTADVTAVQNDRLEPNGA</sequence>